<dbReference type="RefSeq" id="WP_164452043.1">
    <property type="nucleotide sequence ID" value="NZ_JAAIJQ010000015.1"/>
</dbReference>
<dbReference type="GO" id="GO:0009279">
    <property type="term" value="C:cell outer membrane"/>
    <property type="evidence" value="ECO:0007669"/>
    <property type="project" value="UniProtKB-SubCell"/>
</dbReference>
<evidence type="ECO:0000259" key="15">
    <source>
        <dbReference type="Pfam" id="PF07715"/>
    </source>
</evidence>
<evidence type="ECO:0000256" key="6">
    <source>
        <dbReference type="ARBA" id="ARBA00022729"/>
    </source>
</evidence>
<feature type="domain" description="TonB-dependent receptor plug" evidence="15">
    <location>
        <begin position="43"/>
        <end position="151"/>
    </location>
</feature>
<dbReference type="PROSITE" id="PS52016">
    <property type="entry name" value="TONB_DEPENDENT_REC_3"/>
    <property type="match status" value="1"/>
</dbReference>
<dbReference type="GO" id="GO:0044718">
    <property type="term" value="P:siderophore transmembrane transport"/>
    <property type="evidence" value="ECO:0007669"/>
    <property type="project" value="TreeGrafter"/>
</dbReference>
<dbReference type="InterPro" id="IPR012910">
    <property type="entry name" value="Plug_dom"/>
</dbReference>
<evidence type="ECO:0000256" key="9">
    <source>
        <dbReference type="ARBA" id="ARBA00023170"/>
    </source>
</evidence>
<keyword evidence="4 11" id="KW-1134">Transmembrane beta strand</keyword>
<evidence type="ECO:0000256" key="12">
    <source>
        <dbReference type="RuleBase" id="RU003357"/>
    </source>
</evidence>
<feature type="chain" id="PRO_5026773909" evidence="13">
    <location>
        <begin position="19"/>
        <end position="694"/>
    </location>
</feature>
<evidence type="ECO:0000256" key="7">
    <source>
        <dbReference type="ARBA" id="ARBA00023077"/>
    </source>
</evidence>
<evidence type="ECO:0000259" key="14">
    <source>
        <dbReference type="Pfam" id="PF00593"/>
    </source>
</evidence>
<dbReference type="CDD" id="cd01347">
    <property type="entry name" value="ligand_gated_channel"/>
    <property type="match status" value="1"/>
</dbReference>
<keyword evidence="5 11" id="KW-0812">Transmembrane</keyword>
<keyword evidence="17" id="KW-1185">Reference proteome</keyword>
<keyword evidence="3 11" id="KW-0813">Transport</keyword>
<name>A0A6M0JVU1_9GAMM</name>
<evidence type="ECO:0000313" key="17">
    <source>
        <dbReference type="Proteomes" id="UP000483379"/>
    </source>
</evidence>
<comment type="similarity">
    <text evidence="2">Belongs to the TonB-dependent receptor family. Hemoglobin/haptoglobin binding protein subfamily.</text>
</comment>
<dbReference type="InterPro" id="IPR039426">
    <property type="entry name" value="TonB-dep_rcpt-like"/>
</dbReference>
<proteinExistence type="inferred from homology"/>
<dbReference type="PANTHER" id="PTHR30069">
    <property type="entry name" value="TONB-DEPENDENT OUTER MEMBRANE RECEPTOR"/>
    <property type="match status" value="1"/>
</dbReference>
<keyword evidence="10 11" id="KW-0998">Cell outer membrane</keyword>
<comment type="caution">
    <text evidence="16">The sequence shown here is derived from an EMBL/GenBank/DDBJ whole genome shotgun (WGS) entry which is preliminary data.</text>
</comment>
<evidence type="ECO:0000313" key="16">
    <source>
        <dbReference type="EMBL" id="NEV61628.1"/>
    </source>
</evidence>
<feature type="domain" description="TonB-dependent receptor-like beta-barrel" evidence="14">
    <location>
        <begin position="320"/>
        <end position="661"/>
    </location>
</feature>
<protein>
    <submittedName>
        <fullName evidence="16">TonB-dependent receptor</fullName>
    </submittedName>
</protein>
<dbReference type="InterPro" id="IPR036942">
    <property type="entry name" value="Beta-barrel_TonB_sf"/>
</dbReference>
<dbReference type="EMBL" id="JAAIJQ010000015">
    <property type="protein sequence ID" value="NEV61628.1"/>
    <property type="molecule type" value="Genomic_DNA"/>
</dbReference>
<evidence type="ECO:0000256" key="4">
    <source>
        <dbReference type="ARBA" id="ARBA00022452"/>
    </source>
</evidence>
<dbReference type="InterPro" id="IPR037066">
    <property type="entry name" value="Plug_dom_sf"/>
</dbReference>
<keyword evidence="6 13" id="KW-0732">Signal</keyword>
<dbReference type="Pfam" id="PF00593">
    <property type="entry name" value="TonB_dep_Rec_b-barrel"/>
    <property type="match status" value="1"/>
</dbReference>
<dbReference type="Proteomes" id="UP000483379">
    <property type="component" value="Unassembled WGS sequence"/>
</dbReference>
<dbReference type="AlphaFoldDB" id="A0A6M0JVU1"/>
<gene>
    <name evidence="16" type="ORF">G3446_06945</name>
</gene>
<keyword evidence="8 11" id="KW-0472">Membrane</keyword>
<evidence type="ECO:0000256" key="3">
    <source>
        <dbReference type="ARBA" id="ARBA00022448"/>
    </source>
</evidence>
<accession>A0A6M0JVU1</accession>
<evidence type="ECO:0000256" key="13">
    <source>
        <dbReference type="SAM" id="SignalP"/>
    </source>
</evidence>
<dbReference type="Pfam" id="PF07715">
    <property type="entry name" value="Plug"/>
    <property type="match status" value="1"/>
</dbReference>
<sequence length="694" mass="75401">MTRLLFAALGVLASPALAESSAQALFGSERTVSIATGRAHLYRTAPAVATVITAEDIRDGGFRSVVEALRLVPGFHLGLTNDYSPNVLVRGFSSLGSGNLLVLLDGVAQTDLILGNPLNVLGTIPMDAIERIEVTRGPGSSVFGADAFSGVVNVITRKRVDQQQLTLSGGSEGTRDGRLLVGAHDDRADLVISAEVMDSDGHTPRIRADRMSEIDAVLGSEFSLAPSRVSTDQDNLGVLANARLGQTRAMLRLSRTTQGLGAGTLGVIDPTGARTLETVEGRLAREVRFSQRLALTLQLDAAQTRLDLDDVTWFPVSGLFSDGLQFDASAEQETWRLRADLRYAATDRHFITVGLGVEQIRYAVDALELSGLASAVAGLGSLSGTGAALSASMLSDPLTGYASGLAQLLSAAATGDDDDGHRRLSWVYVQDEWLVAPKWSLTWGARLDDYTDVGTQVSPRAVLVWTPLPEWTAKVLYGEGFRAPTLLETQNGLSPVYLANAELESERLRTFELALQYQPHPDLALGLNLFRHETVDQIRHQNRTLYAEAENVGHQVGQGGELEARWAPSRNLLLRGWYAYQYNTDETTGEDAGYSPHHRFYGALQVRRGRTFFNLQGMYVGDRARVAEDTRDEAPEYGQLDLLIRHDLTKQVSLQLDIRNLLNGNLEEASAGTSLPQDLPLASRTFYGSIEVRF</sequence>
<dbReference type="InterPro" id="IPR000531">
    <property type="entry name" value="Beta-barrel_TonB"/>
</dbReference>
<dbReference type="GO" id="GO:0015344">
    <property type="term" value="F:siderophore uptake transmembrane transporter activity"/>
    <property type="evidence" value="ECO:0007669"/>
    <property type="project" value="TreeGrafter"/>
</dbReference>
<evidence type="ECO:0000256" key="5">
    <source>
        <dbReference type="ARBA" id="ARBA00022692"/>
    </source>
</evidence>
<dbReference type="SUPFAM" id="SSF56935">
    <property type="entry name" value="Porins"/>
    <property type="match status" value="1"/>
</dbReference>
<feature type="signal peptide" evidence="13">
    <location>
        <begin position="1"/>
        <end position="18"/>
    </location>
</feature>
<dbReference type="Gene3D" id="2.40.170.20">
    <property type="entry name" value="TonB-dependent receptor, beta-barrel domain"/>
    <property type="match status" value="1"/>
</dbReference>
<evidence type="ECO:0000256" key="8">
    <source>
        <dbReference type="ARBA" id="ARBA00023136"/>
    </source>
</evidence>
<keyword evidence="9 16" id="KW-0675">Receptor</keyword>
<organism evidence="16 17">
    <name type="scientific">Thiorhodococcus minor</name>
    <dbReference type="NCBI Taxonomy" id="57489"/>
    <lineage>
        <taxon>Bacteria</taxon>
        <taxon>Pseudomonadati</taxon>
        <taxon>Pseudomonadota</taxon>
        <taxon>Gammaproteobacteria</taxon>
        <taxon>Chromatiales</taxon>
        <taxon>Chromatiaceae</taxon>
        <taxon>Thiorhodococcus</taxon>
    </lineage>
</organism>
<evidence type="ECO:0000256" key="1">
    <source>
        <dbReference type="ARBA" id="ARBA00004571"/>
    </source>
</evidence>
<evidence type="ECO:0000256" key="10">
    <source>
        <dbReference type="ARBA" id="ARBA00023237"/>
    </source>
</evidence>
<evidence type="ECO:0000256" key="11">
    <source>
        <dbReference type="PROSITE-ProRule" id="PRU01360"/>
    </source>
</evidence>
<dbReference type="PANTHER" id="PTHR30069:SF29">
    <property type="entry name" value="HEMOGLOBIN AND HEMOGLOBIN-HAPTOGLOBIN-BINDING PROTEIN 1-RELATED"/>
    <property type="match status" value="1"/>
</dbReference>
<reference evidence="16 17" key="1">
    <citation type="submission" date="2020-02" db="EMBL/GenBank/DDBJ databases">
        <title>Genome sequences of Thiorhodococcus mannitoliphagus and Thiorhodococcus minor, purple sulfur photosynthetic bacteria in the gammaproteobacterial family, Chromatiaceae.</title>
        <authorList>
            <person name="Aviles F.A."/>
            <person name="Meyer T.E."/>
            <person name="Kyndt J.A."/>
        </authorList>
    </citation>
    <scope>NUCLEOTIDE SEQUENCE [LARGE SCALE GENOMIC DNA]</scope>
    <source>
        <strain evidence="16 17">DSM 11518</strain>
    </source>
</reference>
<comment type="subcellular location">
    <subcellularLocation>
        <location evidence="1 11">Cell outer membrane</location>
        <topology evidence="1 11">Multi-pass membrane protein</topology>
    </subcellularLocation>
</comment>
<evidence type="ECO:0000256" key="2">
    <source>
        <dbReference type="ARBA" id="ARBA00008143"/>
    </source>
</evidence>
<dbReference type="Gene3D" id="2.170.130.10">
    <property type="entry name" value="TonB-dependent receptor, plug domain"/>
    <property type="match status" value="1"/>
</dbReference>
<keyword evidence="7 12" id="KW-0798">TonB box</keyword>